<dbReference type="Gene3D" id="3.10.450.40">
    <property type="match status" value="1"/>
</dbReference>
<protein>
    <recommendedName>
        <fullName evidence="3">DUF2634 domain-containing protein</fullName>
    </recommendedName>
</protein>
<dbReference type="RefSeq" id="WP_256303033.1">
    <property type="nucleotide sequence ID" value="NZ_JANFYS010000002.1"/>
</dbReference>
<dbReference type="Proteomes" id="UP001204562">
    <property type="component" value="Unassembled WGS sequence"/>
</dbReference>
<sequence length="116" mass="12823">MAELLLRDGDYVPDGQGGLRRAEGADGLLQRVLFQLSARRGSFPFLPELGSRLYRLTREKPGARAALARQYAAEALAEESELEITGVEVEELEGDRLRVHVRLDWNGEALSTSVTV</sequence>
<proteinExistence type="predicted"/>
<organism evidence="1 2">
    <name type="scientific">Intestinimonas massiliensis</name>
    <name type="common">ex Afouda et al. 2020</name>
    <dbReference type="NCBI Taxonomy" id="1673721"/>
    <lineage>
        <taxon>Bacteria</taxon>
        <taxon>Bacillati</taxon>
        <taxon>Bacillota</taxon>
        <taxon>Clostridia</taxon>
        <taxon>Eubacteriales</taxon>
        <taxon>Intestinimonas</taxon>
    </lineage>
</organism>
<dbReference type="SUPFAM" id="SSF160719">
    <property type="entry name" value="gpW/gp25-like"/>
    <property type="match status" value="1"/>
</dbReference>
<accession>A0AAW5JLF8</accession>
<gene>
    <name evidence="1" type="ORF">NE579_01775</name>
</gene>
<evidence type="ECO:0000313" key="2">
    <source>
        <dbReference type="Proteomes" id="UP001204562"/>
    </source>
</evidence>
<name>A0AAW5JLF8_9FIRM</name>
<evidence type="ECO:0000313" key="1">
    <source>
        <dbReference type="EMBL" id="MCQ4769195.1"/>
    </source>
</evidence>
<dbReference type="EMBL" id="JANFYS010000002">
    <property type="protein sequence ID" value="MCQ4769195.1"/>
    <property type="molecule type" value="Genomic_DNA"/>
</dbReference>
<dbReference type="AlphaFoldDB" id="A0AAW5JLF8"/>
<evidence type="ECO:0008006" key="3">
    <source>
        <dbReference type="Google" id="ProtNLM"/>
    </source>
</evidence>
<reference evidence="1" key="1">
    <citation type="submission" date="2022-06" db="EMBL/GenBank/DDBJ databases">
        <title>Isolation of gut microbiota from human fecal samples.</title>
        <authorList>
            <person name="Pamer E.G."/>
            <person name="Barat B."/>
            <person name="Waligurski E."/>
            <person name="Medina S."/>
            <person name="Paddock L."/>
            <person name="Mostad J."/>
        </authorList>
    </citation>
    <scope>NUCLEOTIDE SEQUENCE</scope>
    <source>
        <strain evidence="1">DFI.9.91</strain>
    </source>
</reference>
<comment type="caution">
    <text evidence="1">The sequence shown here is derived from an EMBL/GenBank/DDBJ whole genome shotgun (WGS) entry which is preliminary data.</text>
</comment>